<proteinExistence type="predicted"/>
<evidence type="ECO:0000313" key="2">
    <source>
        <dbReference type="Proteomes" id="UP000198460"/>
    </source>
</evidence>
<evidence type="ECO:0000313" key="1">
    <source>
        <dbReference type="EMBL" id="SMF98831.1"/>
    </source>
</evidence>
<sequence>MWKSGFVNETGLTMRDGLRCGERRVVGGPLTGVSMNSLK</sequence>
<name>A0A238H0P8_9BURK</name>
<dbReference type="AlphaFoldDB" id="A0A238H0P8"/>
<organism evidence="1 2">
    <name type="scientific">Burkholderia singularis</name>
    <dbReference type="NCBI Taxonomy" id="1503053"/>
    <lineage>
        <taxon>Bacteria</taxon>
        <taxon>Pseudomonadati</taxon>
        <taxon>Pseudomonadota</taxon>
        <taxon>Betaproteobacteria</taxon>
        <taxon>Burkholderiales</taxon>
        <taxon>Burkholderiaceae</taxon>
        <taxon>Burkholderia</taxon>
        <taxon>pseudomallei group</taxon>
    </lineage>
</organism>
<accession>A0A238H0P8</accession>
<protein>
    <submittedName>
        <fullName evidence="1">Uncharacterized protein</fullName>
    </submittedName>
</protein>
<dbReference type="Proteomes" id="UP000198460">
    <property type="component" value="Unassembled WGS sequence"/>
</dbReference>
<dbReference type="EMBL" id="FXAN01000034">
    <property type="protein sequence ID" value="SMF98831.1"/>
    <property type="molecule type" value="Genomic_DNA"/>
</dbReference>
<gene>
    <name evidence="1" type="ORF">BSIN_2117</name>
</gene>
<reference evidence="1 2" key="1">
    <citation type="submission" date="2017-04" db="EMBL/GenBank/DDBJ databases">
        <authorList>
            <person name="Afonso C.L."/>
            <person name="Miller P.J."/>
            <person name="Scott M.A."/>
            <person name="Spackman E."/>
            <person name="Goraichik I."/>
            <person name="Dimitrov K.M."/>
            <person name="Suarez D.L."/>
            <person name="Swayne D.E."/>
        </authorList>
    </citation>
    <scope>NUCLEOTIDE SEQUENCE [LARGE SCALE GENOMIC DNA]</scope>
    <source>
        <strain evidence="1">LMG 28154</strain>
    </source>
</reference>